<proteinExistence type="predicted"/>
<keyword evidence="3" id="KW-1185">Reference proteome</keyword>
<reference evidence="2" key="2">
    <citation type="submission" date="2020-05" db="UniProtKB">
        <authorList>
            <consortium name="EnsemblMetazoa"/>
        </authorList>
    </citation>
    <scope>IDENTIFICATION</scope>
</reference>
<dbReference type="EnsemblMetazoa" id="ASIC019748-RA">
    <property type="protein sequence ID" value="ASIC019748-PA"/>
    <property type="gene ID" value="ASIC019748"/>
</dbReference>
<evidence type="ECO:0000313" key="1">
    <source>
        <dbReference type="EMBL" id="KFB51665.1"/>
    </source>
</evidence>
<dbReference type="VEuPathDB" id="VectorBase:ASIC019748"/>
<evidence type="ECO:0000313" key="2">
    <source>
        <dbReference type="EnsemblMetazoa" id="ASIC019748-PA"/>
    </source>
</evidence>
<dbReference type="EMBL" id="KE525352">
    <property type="protein sequence ID" value="KFB51665.1"/>
    <property type="molecule type" value="Genomic_DNA"/>
</dbReference>
<accession>A0A084WN71</accession>
<dbReference type="AlphaFoldDB" id="A0A084WN71"/>
<dbReference type="Proteomes" id="UP000030765">
    <property type="component" value="Unassembled WGS sequence"/>
</dbReference>
<evidence type="ECO:0000313" key="3">
    <source>
        <dbReference type="Proteomes" id="UP000030765"/>
    </source>
</evidence>
<sequence>MGLAFIRPFTGSNCLPAVEKEFHHHSQPSPARNREHFDSALERNGVVTSSRSLMSWIIVESKR</sequence>
<name>A0A084WN71_ANOSI</name>
<reference evidence="1 3" key="1">
    <citation type="journal article" date="2014" name="BMC Genomics">
        <title>Genome sequence of Anopheles sinensis provides insight into genetics basis of mosquito competence for malaria parasites.</title>
        <authorList>
            <person name="Zhou D."/>
            <person name="Zhang D."/>
            <person name="Ding G."/>
            <person name="Shi L."/>
            <person name="Hou Q."/>
            <person name="Ye Y."/>
            <person name="Xu Y."/>
            <person name="Zhou H."/>
            <person name="Xiong C."/>
            <person name="Li S."/>
            <person name="Yu J."/>
            <person name="Hong S."/>
            <person name="Yu X."/>
            <person name="Zou P."/>
            <person name="Chen C."/>
            <person name="Chang X."/>
            <person name="Wang W."/>
            <person name="Lv Y."/>
            <person name="Sun Y."/>
            <person name="Ma L."/>
            <person name="Shen B."/>
            <person name="Zhu C."/>
        </authorList>
    </citation>
    <scope>NUCLEOTIDE SEQUENCE [LARGE SCALE GENOMIC DNA]</scope>
</reference>
<gene>
    <name evidence="1" type="ORF">ZHAS_00019748</name>
</gene>
<protein>
    <submittedName>
        <fullName evidence="1 2">Uncharacterized protein</fullName>
    </submittedName>
</protein>
<organism evidence="1">
    <name type="scientific">Anopheles sinensis</name>
    <name type="common">Mosquito</name>
    <dbReference type="NCBI Taxonomy" id="74873"/>
    <lineage>
        <taxon>Eukaryota</taxon>
        <taxon>Metazoa</taxon>
        <taxon>Ecdysozoa</taxon>
        <taxon>Arthropoda</taxon>
        <taxon>Hexapoda</taxon>
        <taxon>Insecta</taxon>
        <taxon>Pterygota</taxon>
        <taxon>Neoptera</taxon>
        <taxon>Endopterygota</taxon>
        <taxon>Diptera</taxon>
        <taxon>Nematocera</taxon>
        <taxon>Culicoidea</taxon>
        <taxon>Culicidae</taxon>
        <taxon>Anophelinae</taxon>
        <taxon>Anopheles</taxon>
    </lineage>
</organism>
<dbReference type="EMBL" id="ATLV01024571">
    <property type="status" value="NOT_ANNOTATED_CDS"/>
    <property type="molecule type" value="Genomic_DNA"/>
</dbReference>